<evidence type="ECO:0000256" key="2">
    <source>
        <dbReference type="ARBA" id="ARBA00023033"/>
    </source>
</evidence>
<dbReference type="PANTHER" id="PTHR13789:SF309">
    <property type="entry name" value="PUTATIVE (AFU_ORTHOLOGUE AFUA_6G14510)-RELATED"/>
    <property type="match status" value="1"/>
</dbReference>
<name>A0ABQ5ULF0_9HYPH</name>
<keyword evidence="1" id="KW-0560">Oxidoreductase</keyword>
<dbReference type="PANTHER" id="PTHR13789">
    <property type="entry name" value="MONOOXYGENASE"/>
    <property type="match status" value="1"/>
</dbReference>
<evidence type="ECO:0000313" key="4">
    <source>
        <dbReference type="EMBL" id="GLQ12463.1"/>
    </source>
</evidence>
<protein>
    <submittedName>
        <fullName evidence="4">FAD-dependent oxidoreductase</fullName>
    </submittedName>
</protein>
<organism evidence="4 5">
    <name type="scientific">Devosia yakushimensis</name>
    <dbReference type="NCBI Taxonomy" id="470028"/>
    <lineage>
        <taxon>Bacteria</taxon>
        <taxon>Pseudomonadati</taxon>
        <taxon>Pseudomonadota</taxon>
        <taxon>Alphaproteobacteria</taxon>
        <taxon>Hyphomicrobiales</taxon>
        <taxon>Devosiaceae</taxon>
        <taxon>Devosia</taxon>
    </lineage>
</organism>
<dbReference type="EMBL" id="BSNG01000004">
    <property type="protein sequence ID" value="GLQ12463.1"/>
    <property type="molecule type" value="Genomic_DNA"/>
</dbReference>
<keyword evidence="5" id="KW-1185">Reference proteome</keyword>
<dbReference type="Pfam" id="PF01494">
    <property type="entry name" value="FAD_binding_3"/>
    <property type="match status" value="1"/>
</dbReference>
<reference evidence="4" key="1">
    <citation type="journal article" date="2014" name="Int. J. Syst. Evol. Microbiol.">
        <title>Complete genome of a new Firmicutes species belonging to the dominant human colonic microbiota ('Ruminococcus bicirculans') reveals two chromosomes and a selective capacity to utilize plant glucans.</title>
        <authorList>
            <consortium name="NISC Comparative Sequencing Program"/>
            <person name="Wegmann U."/>
            <person name="Louis P."/>
            <person name="Goesmann A."/>
            <person name="Henrissat B."/>
            <person name="Duncan S.H."/>
            <person name="Flint H.J."/>
        </authorList>
    </citation>
    <scope>NUCLEOTIDE SEQUENCE</scope>
    <source>
        <strain evidence="4">NBRC 103855</strain>
    </source>
</reference>
<dbReference type="PRINTS" id="PR00420">
    <property type="entry name" value="RNGMNOXGNASE"/>
</dbReference>
<evidence type="ECO:0000313" key="5">
    <source>
        <dbReference type="Proteomes" id="UP001161406"/>
    </source>
</evidence>
<comment type="caution">
    <text evidence="4">The sequence shown here is derived from an EMBL/GenBank/DDBJ whole genome shotgun (WGS) entry which is preliminary data.</text>
</comment>
<sequence>MKTPIAIVGAGFAGLALAIALARKGYSPLVIEKRSEQQLADEGIFVTLAPNGMNALRGLGLADKARAAGVETRGIAFYNEHGRALGALDYNRHAKRFAAPSVTIRRGALGTVLLEAARAEAVAIRFGAAVEAVEETGSEVIVTTANGTKDSFDMLIAADGLRSAVRRLVMPGLPAPIYNGLQGSGGIVDVPELPPTDGRMRMTFGEKAFFGYIKEAGGPVYWFDTFPSADESRVETANGEDVLRLLADLHRTDPEVNRRIIAATDPATIRIYPDYDIPSLPRWSTDRVVLIGDAAHAVTPHSGQGASMALEDALVLAAAIEAEARPANAFARFESLRRARVEAAVRLGRQGGAPKKAQGWLALRLRDLLLPLFVPLGQKAQEQLFAYRADLNPLSPPV</sequence>
<gene>
    <name evidence="4" type="ORF">GCM10007913_43960</name>
</gene>
<dbReference type="InterPro" id="IPR002938">
    <property type="entry name" value="FAD-bd"/>
</dbReference>
<dbReference type="SUPFAM" id="SSF51905">
    <property type="entry name" value="FAD/NAD(P)-binding domain"/>
    <property type="match status" value="1"/>
</dbReference>
<accession>A0ABQ5ULF0</accession>
<reference evidence="4" key="2">
    <citation type="submission" date="2023-01" db="EMBL/GenBank/DDBJ databases">
        <title>Draft genome sequence of Devosia yakushimensis strain NBRC 103855.</title>
        <authorList>
            <person name="Sun Q."/>
            <person name="Mori K."/>
        </authorList>
    </citation>
    <scope>NUCLEOTIDE SEQUENCE</scope>
    <source>
        <strain evidence="4">NBRC 103855</strain>
    </source>
</reference>
<dbReference type="RefSeq" id="WP_284394462.1">
    <property type="nucleotide sequence ID" value="NZ_BSNG01000004.1"/>
</dbReference>
<proteinExistence type="predicted"/>
<keyword evidence="2" id="KW-0503">Monooxygenase</keyword>
<dbReference type="InterPro" id="IPR050493">
    <property type="entry name" value="FAD-dep_Monooxygenase_BioMet"/>
</dbReference>
<evidence type="ECO:0000256" key="1">
    <source>
        <dbReference type="ARBA" id="ARBA00023002"/>
    </source>
</evidence>
<dbReference type="Gene3D" id="3.50.50.60">
    <property type="entry name" value="FAD/NAD(P)-binding domain"/>
    <property type="match status" value="1"/>
</dbReference>
<feature type="domain" description="FAD-binding" evidence="3">
    <location>
        <begin position="2"/>
        <end position="346"/>
    </location>
</feature>
<dbReference type="InterPro" id="IPR036188">
    <property type="entry name" value="FAD/NAD-bd_sf"/>
</dbReference>
<dbReference type="Proteomes" id="UP001161406">
    <property type="component" value="Unassembled WGS sequence"/>
</dbReference>
<evidence type="ECO:0000259" key="3">
    <source>
        <dbReference type="Pfam" id="PF01494"/>
    </source>
</evidence>